<keyword evidence="1" id="KW-0812">Transmembrane</keyword>
<protein>
    <submittedName>
        <fullName evidence="2">Uncharacterized protein</fullName>
    </submittedName>
</protein>
<keyword evidence="1" id="KW-0472">Membrane</keyword>
<keyword evidence="3" id="KW-1185">Reference proteome</keyword>
<feature type="transmembrane region" description="Helical" evidence="1">
    <location>
        <begin position="46"/>
        <end position="65"/>
    </location>
</feature>
<proteinExistence type="predicted"/>
<evidence type="ECO:0000313" key="2">
    <source>
        <dbReference type="EMBL" id="RSL31092.1"/>
    </source>
</evidence>
<feature type="transmembrane region" description="Helical" evidence="1">
    <location>
        <begin position="6"/>
        <end position="25"/>
    </location>
</feature>
<gene>
    <name evidence="2" type="ORF">D7Z54_22510</name>
</gene>
<dbReference type="Proteomes" id="UP000275076">
    <property type="component" value="Unassembled WGS sequence"/>
</dbReference>
<evidence type="ECO:0000313" key="3">
    <source>
        <dbReference type="Proteomes" id="UP000275076"/>
    </source>
</evidence>
<comment type="caution">
    <text evidence="2">The sequence shown here is derived from an EMBL/GenBank/DDBJ whole genome shotgun (WGS) entry which is preliminary data.</text>
</comment>
<name>A0A3R9RAN7_9BACI</name>
<dbReference type="EMBL" id="RBVX01000028">
    <property type="protein sequence ID" value="RSL31092.1"/>
    <property type="molecule type" value="Genomic_DNA"/>
</dbReference>
<keyword evidence="1" id="KW-1133">Transmembrane helix</keyword>
<organism evidence="2 3">
    <name type="scientific">Salibacterium salarium</name>
    <dbReference type="NCBI Taxonomy" id="284579"/>
    <lineage>
        <taxon>Bacteria</taxon>
        <taxon>Bacillati</taxon>
        <taxon>Bacillota</taxon>
        <taxon>Bacilli</taxon>
        <taxon>Bacillales</taxon>
        <taxon>Bacillaceae</taxon>
    </lineage>
</organism>
<dbReference type="AlphaFoldDB" id="A0A3R9RAN7"/>
<evidence type="ECO:0000256" key="1">
    <source>
        <dbReference type="SAM" id="Phobius"/>
    </source>
</evidence>
<reference evidence="2 3" key="1">
    <citation type="submission" date="2018-10" db="EMBL/GenBank/DDBJ databases">
        <title>Draft genome sequence of Bacillus salarius IM0101, isolated from a hypersaline soil in Inner Mongolia, China.</title>
        <authorList>
            <person name="Yamprayoonswat W."/>
            <person name="Boonvisut S."/>
            <person name="Jumpathong W."/>
            <person name="Sittihan S."/>
            <person name="Ruangsuj P."/>
            <person name="Wanthongcharoen S."/>
            <person name="Thongpramul N."/>
            <person name="Pimmason S."/>
            <person name="Yu B."/>
            <person name="Yasawong M."/>
        </authorList>
    </citation>
    <scope>NUCLEOTIDE SEQUENCE [LARGE SCALE GENOMIC DNA]</scope>
    <source>
        <strain evidence="2 3">IM0101</strain>
    </source>
</reference>
<accession>A0A3R9RAN7</accession>
<sequence length="75" mass="8944">MNFNVVSFYVRVIMFFVAFLGILPCPLSDNKRNHFEKHEIALSHKIIRILISFIYVSAIHLDWSLKYRAFARTKR</sequence>